<feature type="compositionally biased region" description="Polar residues" evidence="1">
    <location>
        <begin position="687"/>
        <end position="712"/>
    </location>
</feature>
<dbReference type="InterPro" id="IPR021455">
    <property type="entry name" value="DUF3106"/>
</dbReference>
<evidence type="ECO:0000256" key="1">
    <source>
        <dbReference type="SAM" id="MobiDB-lite"/>
    </source>
</evidence>
<dbReference type="Proteomes" id="UP001479290">
    <property type="component" value="Unassembled WGS sequence"/>
</dbReference>
<dbReference type="EMBL" id="JAWDJR010000015">
    <property type="protein sequence ID" value="KAK9962778.1"/>
    <property type="molecule type" value="Genomic_DNA"/>
</dbReference>
<dbReference type="PANTHER" id="PTHR47773">
    <property type="entry name" value="SI:DKEY-9I5.2-RELATED"/>
    <property type="match status" value="1"/>
</dbReference>
<keyword evidence="3" id="KW-1185">Reference proteome</keyword>
<gene>
    <name evidence="2" type="ORF">ABG768_008130</name>
</gene>
<feature type="compositionally biased region" description="Polar residues" evidence="1">
    <location>
        <begin position="1"/>
        <end position="10"/>
    </location>
</feature>
<evidence type="ECO:0000313" key="3">
    <source>
        <dbReference type="Proteomes" id="UP001479290"/>
    </source>
</evidence>
<feature type="compositionally biased region" description="Polar residues" evidence="1">
    <location>
        <begin position="759"/>
        <end position="771"/>
    </location>
</feature>
<sequence>MQVGPSSSAAKQVGPLSSAGVQARPPSSAGKQARPLSSTVKQVGPLSSAVVQARPPSSAGKQARPLSSTAKEVGPLTSAGAKPAPQSSSSIKCALCSEDVDVEGFTEHLSDYHVQECCDQCGAKVWGAVGLLHHIENHHLLTSLADRDRKSVDQPTSSPTASFAQSSAYIEEQQGAPQSVPHTPSPGINLRPPEVNWMYMLEGASRWNINRGRQAVDMGGTSLTKIYDVRLMSHMNDLSNRVLGCLLLPEFIPPGKPTDERIAVEYLLAQSDRGDLLSPLVQGEITLPEMQVEVQEDECLDVTISDAAHINIDAHTLGCSSSHDDSLISSLVLSDSRCDSRGVPGWEAVDNLAGYLVSLNRTITALSTNEIAEILRLYSYLHAIDQSPSKYSLKCKKKILPGPWRASRKRSGSAPGQQAAERLFMTHGQAAQRPDVNRVSECVALKLLKEFREARNRPKDNKGKTFPIPQAIVMTYSHIKQLLEDCRELLDQTNLVLVTINNTTVSSWLLDRQKRTDRDTLLQGVKLPQPVGLAKEPLPKPRELPSAPVQHGHVAIEFQEPENREGEAVIRQRKCARTGTAVSSITHTDTGLGSGTDYTTAADKHFFWPGAQHFPGWHTWPGYSDWSFPPHSQHWSSFPPGQQPSAPLHYQGWSSLPLGQQSSAPPHSQDWSSLPPGQQPSAPPHSQGWSSLPLGQQSSAPPHSQDWSSLPPGQQPSAPPHSQGWSSLPLGQQSSAPPHSQDWSSLPPGQQPSAPPHSQGWSSLPLGQQSSAPPPPQNRQRAWRLHKAALEDQERVARGEPPKKRHTKEHYHYQCKTCGQSKSKLTGHSQVKGKWYCPQSGQTITEWKDSL</sequence>
<feature type="region of interest" description="Disordered" evidence="1">
    <location>
        <begin position="632"/>
        <end position="812"/>
    </location>
</feature>
<accession>A0AAW1ZPI5</accession>
<comment type="caution">
    <text evidence="2">The sequence shown here is derived from an EMBL/GenBank/DDBJ whole genome shotgun (WGS) entry which is preliminary data.</text>
</comment>
<dbReference type="Pfam" id="PF11304">
    <property type="entry name" value="DUF3106"/>
    <property type="match status" value="1"/>
</dbReference>
<reference evidence="2 3" key="1">
    <citation type="submission" date="2024-05" db="EMBL/GenBank/DDBJ databases">
        <title>A high-quality chromosomal-level genome assembly of Topmouth culter (Culter alburnus).</title>
        <authorList>
            <person name="Zhao H."/>
        </authorList>
    </citation>
    <scope>NUCLEOTIDE SEQUENCE [LARGE SCALE GENOMIC DNA]</scope>
    <source>
        <strain evidence="2">CATC2023</strain>
        <tissue evidence="2">Muscle</tissue>
    </source>
</reference>
<feature type="compositionally biased region" description="Polar residues" evidence="1">
    <location>
        <begin position="652"/>
        <end position="676"/>
    </location>
</feature>
<feature type="compositionally biased region" description="Basic and acidic residues" evidence="1">
    <location>
        <begin position="788"/>
        <end position="802"/>
    </location>
</feature>
<evidence type="ECO:0000313" key="2">
    <source>
        <dbReference type="EMBL" id="KAK9962778.1"/>
    </source>
</evidence>
<name>A0AAW1ZPI5_CULAL</name>
<feature type="region of interest" description="Disordered" evidence="1">
    <location>
        <begin position="1"/>
        <end position="88"/>
    </location>
</feature>
<dbReference type="PANTHER" id="PTHR47773:SF1">
    <property type="entry name" value="C2H2-TYPE DOMAIN-CONTAINING PROTEIN"/>
    <property type="match status" value="1"/>
</dbReference>
<organism evidence="2 3">
    <name type="scientific">Culter alburnus</name>
    <name type="common">Topmouth culter</name>
    <dbReference type="NCBI Taxonomy" id="194366"/>
    <lineage>
        <taxon>Eukaryota</taxon>
        <taxon>Metazoa</taxon>
        <taxon>Chordata</taxon>
        <taxon>Craniata</taxon>
        <taxon>Vertebrata</taxon>
        <taxon>Euteleostomi</taxon>
        <taxon>Actinopterygii</taxon>
        <taxon>Neopterygii</taxon>
        <taxon>Teleostei</taxon>
        <taxon>Ostariophysi</taxon>
        <taxon>Cypriniformes</taxon>
        <taxon>Xenocyprididae</taxon>
        <taxon>Xenocypridinae</taxon>
        <taxon>Culter</taxon>
    </lineage>
</organism>
<proteinExistence type="predicted"/>
<feature type="compositionally biased region" description="Polar residues" evidence="1">
    <location>
        <begin position="723"/>
        <end position="748"/>
    </location>
</feature>
<protein>
    <submittedName>
        <fullName evidence="2">Uncharacterized protein</fullName>
    </submittedName>
</protein>
<feature type="compositionally biased region" description="Polar residues" evidence="1">
    <location>
        <begin position="633"/>
        <end position="645"/>
    </location>
</feature>
<dbReference type="AlphaFoldDB" id="A0AAW1ZPI5"/>